<dbReference type="PRINTS" id="PR00355">
    <property type="entry name" value="ADRENODOXIN"/>
</dbReference>
<dbReference type="PANTHER" id="PTHR23426">
    <property type="entry name" value="FERREDOXIN/ADRENODOXIN"/>
    <property type="match status" value="1"/>
</dbReference>
<keyword evidence="9" id="KW-1185">Reference proteome</keyword>
<keyword evidence="4" id="KW-0408">Iron</keyword>
<proteinExistence type="inferred from homology"/>
<dbReference type="Gene3D" id="3.10.20.30">
    <property type="match status" value="1"/>
</dbReference>
<evidence type="ECO:0000256" key="1">
    <source>
        <dbReference type="ARBA" id="ARBA00010914"/>
    </source>
</evidence>
<evidence type="ECO:0000256" key="6">
    <source>
        <dbReference type="ARBA" id="ARBA00034078"/>
    </source>
</evidence>
<dbReference type="InterPro" id="IPR036010">
    <property type="entry name" value="2Fe-2S_ferredoxin-like_sf"/>
</dbReference>
<reference evidence="8 9" key="1">
    <citation type="submission" date="2023-02" db="EMBL/GenBank/DDBJ databases">
        <title>Bacterial whole genomic sequence of Curvibacter sp. HBC61.</title>
        <authorList>
            <person name="Le V."/>
            <person name="Ko S.-R."/>
            <person name="Ahn C.-Y."/>
            <person name="Oh H.-M."/>
        </authorList>
    </citation>
    <scope>NUCLEOTIDE SEQUENCE [LARGE SCALE GENOMIC DNA]</scope>
    <source>
        <strain evidence="8 9">HBC61</strain>
    </source>
</reference>
<dbReference type="RefSeq" id="WP_273950278.1">
    <property type="nucleotide sequence ID" value="NZ_JAQSIP010000003.1"/>
</dbReference>
<name>A0ABT5MX86_9BURK</name>
<dbReference type="InterPro" id="IPR012675">
    <property type="entry name" value="Beta-grasp_dom_sf"/>
</dbReference>
<sequence length="107" mass="11009">MTTLTYLEASGTATAIDVPDGWSLMQAAIANGIEGILGECGGSCACATCHCYVDDQLMAVLPPPSAGELDMLDNVAAERRPNSRLACQIKASPALAGGSLQLPEVQE</sequence>
<evidence type="ECO:0000256" key="2">
    <source>
        <dbReference type="ARBA" id="ARBA00022714"/>
    </source>
</evidence>
<dbReference type="Proteomes" id="UP001528673">
    <property type="component" value="Unassembled WGS sequence"/>
</dbReference>
<evidence type="ECO:0000313" key="9">
    <source>
        <dbReference type="Proteomes" id="UP001528673"/>
    </source>
</evidence>
<organism evidence="8 9">
    <name type="scientific">Curvibacter cyanobacteriorum</name>
    <dbReference type="NCBI Taxonomy" id="3026422"/>
    <lineage>
        <taxon>Bacteria</taxon>
        <taxon>Pseudomonadati</taxon>
        <taxon>Pseudomonadota</taxon>
        <taxon>Betaproteobacteria</taxon>
        <taxon>Burkholderiales</taxon>
        <taxon>Comamonadaceae</taxon>
        <taxon>Curvibacter</taxon>
    </lineage>
</organism>
<feature type="domain" description="2Fe-2S ferredoxin-type" evidence="7">
    <location>
        <begin position="2"/>
        <end position="106"/>
    </location>
</feature>
<dbReference type="InterPro" id="IPR001055">
    <property type="entry name" value="Adrenodoxin-like"/>
</dbReference>
<dbReference type="EMBL" id="JAQSIP010000003">
    <property type="protein sequence ID" value="MDD0838438.1"/>
    <property type="molecule type" value="Genomic_DNA"/>
</dbReference>
<keyword evidence="3" id="KW-0479">Metal-binding</keyword>
<evidence type="ECO:0000256" key="5">
    <source>
        <dbReference type="ARBA" id="ARBA00023014"/>
    </source>
</evidence>
<keyword evidence="5" id="KW-0411">Iron-sulfur</keyword>
<dbReference type="PROSITE" id="PS51085">
    <property type="entry name" value="2FE2S_FER_2"/>
    <property type="match status" value="1"/>
</dbReference>
<dbReference type="SUPFAM" id="SSF54292">
    <property type="entry name" value="2Fe-2S ferredoxin-like"/>
    <property type="match status" value="1"/>
</dbReference>
<keyword evidence="2" id="KW-0001">2Fe-2S</keyword>
<dbReference type="CDD" id="cd00207">
    <property type="entry name" value="fer2"/>
    <property type="match status" value="1"/>
</dbReference>
<evidence type="ECO:0000313" key="8">
    <source>
        <dbReference type="EMBL" id="MDD0838438.1"/>
    </source>
</evidence>
<protein>
    <submittedName>
        <fullName evidence="8">2Fe-2S iron-sulfur cluster-binding protein</fullName>
    </submittedName>
</protein>
<comment type="similarity">
    <text evidence="1">Belongs to the adrenodoxin/putidaredoxin family.</text>
</comment>
<comment type="cofactor">
    <cofactor evidence="6">
        <name>[2Fe-2S] cluster</name>
        <dbReference type="ChEBI" id="CHEBI:190135"/>
    </cofactor>
</comment>
<evidence type="ECO:0000256" key="4">
    <source>
        <dbReference type="ARBA" id="ARBA00023004"/>
    </source>
</evidence>
<dbReference type="InterPro" id="IPR001041">
    <property type="entry name" value="2Fe-2S_ferredoxin-type"/>
</dbReference>
<dbReference type="PANTHER" id="PTHR23426:SF65">
    <property type="entry name" value="FERREDOXIN-2, MITOCHONDRIAL"/>
    <property type="match status" value="1"/>
</dbReference>
<dbReference type="Pfam" id="PF00111">
    <property type="entry name" value="Fer2"/>
    <property type="match status" value="1"/>
</dbReference>
<dbReference type="InterPro" id="IPR018298">
    <property type="entry name" value="Adrenodoxin_Fe-S_BS"/>
</dbReference>
<dbReference type="PROSITE" id="PS00814">
    <property type="entry name" value="ADX"/>
    <property type="match status" value="1"/>
</dbReference>
<evidence type="ECO:0000259" key="7">
    <source>
        <dbReference type="PROSITE" id="PS51085"/>
    </source>
</evidence>
<comment type="caution">
    <text evidence="8">The sequence shown here is derived from an EMBL/GenBank/DDBJ whole genome shotgun (WGS) entry which is preliminary data.</text>
</comment>
<evidence type="ECO:0000256" key="3">
    <source>
        <dbReference type="ARBA" id="ARBA00022723"/>
    </source>
</evidence>
<accession>A0ABT5MX86</accession>
<gene>
    <name evidence="8" type="ORF">PSQ40_07640</name>
</gene>